<dbReference type="PROSITE" id="PS00107">
    <property type="entry name" value="PROTEIN_KINASE_ATP"/>
    <property type="match status" value="1"/>
</dbReference>
<evidence type="ECO:0000256" key="2">
    <source>
        <dbReference type="ARBA" id="ARBA00022679"/>
    </source>
</evidence>
<dbReference type="Proteomes" id="UP000274131">
    <property type="component" value="Unassembled WGS sequence"/>
</dbReference>
<dbReference type="GO" id="GO:0005524">
    <property type="term" value="F:ATP binding"/>
    <property type="evidence" value="ECO:0007669"/>
    <property type="project" value="UniProtKB-UniRule"/>
</dbReference>
<dbReference type="InterPro" id="IPR011009">
    <property type="entry name" value="Kinase-like_dom_sf"/>
</dbReference>
<dbReference type="InterPro" id="IPR008271">
    <property type="entry name" value="Ser/Thr_kinase_AS"/>
</dbReference>
<proteinExistence type="inferred from homology"/>
<evidence type="ECO:0000313" key="13">
    <source>
        <dbReference type="WBParaSite" id="EVEC_0000746901-mRNA-1"/>
    </source>
</evidence>
<dbReference type="STRING" id="51028.A0A0N4VAH6"/>
<keyword evidence="2" id="KW-0808">Transferase</keyword>
<evidence type="ECO:0000313" key="12">
    <source>
        <dbReference type="Proteomes" id="UP000274131"/>
    </source>
</evidence>
<dbReference type="FunFam" id="1.10.510.10:FF:001231">
    <property type="entry name" value="SAPK/ERK kinase"/>
    <property type="match status" value="1"/>
</dbReference>
<evidence type="ECO:0000256" key="4">
    <source>
        <dbReference type="ARBA" id="ARBA00022777"/>
    </source>
</evidence>
<dbReference type="Pfam" id="PF00069">
    <property type="entry name" value="Pkinase"/>
    <property type="match status" value="1"/>
</dbReference>
<dbReference type="InterPro" id="IPR000719">
    <property type="entry name" value="Prot_kinase_dom"/>
</dbReference>
<evidence type="ECO:0000256" key="1">
    <source>
        <dbReference type="ARBA" id="ARBA00022527"/>
    </source>
</evidence>
<evidence type="ECO:0000256" key="9">
    <source>
        <dbReference type="RuleBase" id="RU000304"/>
    </source>
</evidence>
<feature type="domain" description="Protein kinase" evidence="10">
    <location>
        <begin position="89"/>
        <end position="359"/>
    </location>
</feature>
<dbReference type="EMBL" id="UXUI01008731">
    <property type="protein sequence ID" value="VDD92239.1"/>
    <property type="molecule type" value="Genomic_DNA"/>
</dbReference>
<keyword evidence="4" id="KW-0418">Kinase</keyword>
<accession>A0A0N4VAH6</accession>
<dbReference type="Gene3D" id="3.30.200.20">
    <property type="entry name" value="Phosphorylase Kinase, domain 1"/>
    <property type="match status" value="1"/>
</dbReference>
<dbReference type="InterPro" id="IPR017441">
    <property type="entry name" value="Protein_kinase_ATP_BS"/>
</dbReference>
<sequence length="395" mass="44878">MEVYHGESIKHKRRSDVTEASLILTAGVMDRPDSIGRPLRPSLPVMDLPQMPVTSALGSSPELREIYSQYENKLRFSAQECYPLCTNDLIDEGVIGAGSFGQVKRMRHRPSNHVLAVKFIRANTVNAAERKHLLIELEAIMKSVCENIVQFYGATFKEQDCWICMEIMDISLEKLYRTVMVLGKQIPEEIMGYITVSTVNALSYLKEELKIMHRDVKPSNILLNRKGYVKLCDFGISGRLIDSIVKSQDVGCRPYMAPERVQSSDPYDVRSDVWSLGITLFEAATGQFPYSVWDNLFQQLDEVVNGSPPVMEPGNYSPQFATFVNTCLIKERERRPKYKDLMKLDFYKTYATAGEHSYLSLGVVGDYVSKLLELDVKDGDNLQSETRNIDFFKFG</sequence>
<keyword evidence="12" id="KW-1185">Reference proteome</keyword>
<keyword evidence="3 8" id="KW-0547">Nucleotide-binding</keyword>
<dbReference type="GO" id="GO:0008545">
    <property type="term" value="F:JUN kinase kinase activity"/>
    <property type="evidence" value="ECO:0007669"/>
    <property type="project" value="TreeGrafter"/>
</dbReference>
<name>A0A0N4VAH6_ENTVE</name>
<evidence type="ECO:0000256" key="3">
    <source>
        <dbReference type="ARBA" id="ARBA00022741"/>
    </source>
</evidence>
<evidence type="ECO:0000256" key="6">
    <source>
        <dbReference type="ARBA" id="ARBA00038035"/>
    </source>
</evidence>
<dbReference type="PANTHER" id="PTHR48013:SF15">
    <property type="entry name" value="DUAL SPECIFICITY MITOGEN-ACTIVATED PROTEIN KINASE KINASE 4"/>
    <property type="match status" value="1"/>
</dbReference>
<feature type="binding site" evidence="8">
    <location>
        <position position="118"/>
    </location>
    <ligand>
        <name>ATP</name>
        <dbReference type="ChEBI" id="CHEBI:30616"/>
    </ligand>
</feature>
<dbReference type="OrthoDB" id="10252354at2759"/>
<evidence type="ECO:0000256" key="7">
    <source>
        <dbReference type="ARBA" id="ARBA00038999"/>
    </source>
</evidence>
<dbReference type="Gene3D" id="1.10.510.10">
    <property type="entry name" value="Transferase(Phosphotransferase) domain 1"/>
    <property type="match status" value="1"/>
</dbReference>
<dbReference type="PANTHER" id="PTHR48013">
    <property type="entry name" value="DUAL SPECIFICITY MITOGEN-ACTIVATED PROTEIN KINASE KINASE 5-RELATED"/>
    <property type="match status" value="1"/>
</dbReference>
<dbReference type="EC" id="2.7.12.2" evidence="7"/>
<dbReference type="AlphaFoldDB" id="A0A0N4VAH6"/>
<keyword evidence="5 8" id="KW-0067">ATP-binding</keyword>
<dbReference type="PROSITE" id="PS00108">
    <property type="entry name" value="PROTEIN_KINASE_ST"/>
    <property type="match status" value="1"/>
</dbReference>
<reference evidence="13" key="1">
    <citation type="submission" date="2017-02" db="UniProtKB">
        <authorList>
            <consortium name="WormBaseParasite"/>
        </authorList>
    </citation>
    <scope>IDENTIFICATION</scope>
</reference>
<reference evidence="11 12" key="2">
    <citation type="submission" date="2018-10" db="EMBL/GenBank/DDBJ databases">
        <authorList>
            <consortium name="Pathogen Informatics"/>
        </authorList>
    </citation>
    <scope>NUCLEOTIDE SEQUENCE [LARGE SCALE GENOMIC DNA]</scope>
</reference>
<dbReference type="FunFam" id="3.30.200.20:FF:000040">
    <property type="entry name" value="Dual specificity mitogen-activated protein kinase kinase"/>
    <property type="match status" value="1"/>
</dbReference>
<evidence type="ECO:0000256" key="8">
    <source>
        <dbReference type="PROSITE-ProRule" id="PRU10141"/>
    </source>
</evidence>
<protein>
    <recommendedName>
        <fullName evidence="7">mitogen-activated protein kinase kinase</fullName>
        <ecNumber evidence="7">2.7.12.2</ecNumber>
    </recommendedName>
</protein>
<dbReference type="GO" id="GO:0004674">
    <property type="term" value="F:protein serine/threonine kinase activity"/>
    <property type="evidence" value="ECO:0007669"/>
    <property type="project" value="UniProtKB-KW"/>
</dbReference>
<dbReference type="PROSITE" id="PS50011">
    <property type="entry name" value="PROTEIN_KINASE_DOM"/>
    <property type="match status" value="1"/>
</dbReference>
<evidence type="ECO:0000259" key="10">
    <source>
        <dbReference type="PROSITE" id="PS50011"/>
    </source>
</evidence>
<evidence type="ECO:0000313" key="11">
    <source>
        <dbReference type="EMBL" id="VDD92239.1"/>
    </source>
</evidence>
<evidence type="ECO:0000256" key="5">
    <source>
        <dbReference type="ARBA" id="ARBA00022840"/>
    </source>
</evidence>
<dbReference type="WBParaSite" id="EVEC_0000746901-mRNA-1">
    <property type="protein sequence ID" value="EVEC_0000746901-mRNA-1"/>
    <property type="gene ID" value="EVEC_0000746901"/>
</dbReference>
<gene>
    <name evidence="11" type="ORF">EVEC_LOCUS6990</name>
</gene>
<comment type="similarity">
    <text evidence="6">Belongs to the protein kinase superfamily. STE Ser/Thr protein kinase family. MAP kinase kinase subfamily.</text>
</comment>
<organism evidence="13">
    <name type="scientific">Enterobius vermicularis</name>
    <name type="common">Human pinworm</name>
    <dbReference type="NCBI Taxonomy" id="51028"/>
    <lineage>
        <taxon>Eukaryota</taxon>
        <taxon>Metazoa</taxon>
        <taxon>Ecdysozoa</taxon>
        <taxon>Nematoda</taxon>
        <taxon>Chromadorea</taxon>
        <taxon>Rhabditida</taxon>
        <taxon>Spirurina</taxon>
        <taxon>Oxyuridomorpha</taxon>
        <taxon>Oxyuroidea</taxon>
        <taxon>Oxyuridae</taxon>
        <taxon>Enterobius</taxon>
    </lineage>
</organism>
<dbReference type="SMART" id="SM00220">
    <property type="entry name" value="S_TKc"/>
    <property type="match status" value="1"/>
</dbReference>
<dbReference type="SUPFAM" id="SSF56112">
    <property type="entry name" value="Protein kinase-like (PK-like)"/>
    <property type="match status" value="1"/>
</dbReference>
<keyword evidence="1 9" id="KW-0723">Serine/threonine-protein kinase</keyword>